<evidence type="ECO:0000313" key="3">
    <source>
        <dbReference type="EMBL" id="MBK1877568.1"/>
    </source>
</evidence>
<reference evidence="3" key="1">
    <citation type="submission" date="2021-01" db="EMBL/GenBank/DDBJ databases">
        <title>Modified the classification status of verrucomicrobia.</title>
        <authorList>
            <person name="Feng X."/>
        </authorList>
    </citation>
    <scope>NUCLEOTIDE SEQUENCE</scope>
    <source>
        <strain evidence="3">KCTC 13126</strain>
    </source>
</reference>
<proteinExistence type="inferred from homology"/>
<accession>A0A934VRF3</accession>
<dbReference type="NCBIfam" id="NF005559">
    <property type="entry name" value="PRK07231.1"/>
    <property type="match status" value="1"/>
</dbReference>
<comment type="caution">
    <text evidence="3">The sequence shown here is derived from an EMBL/GenBank/DDBJ whole genome shotgun (WGS) entry which is preliminary data.</text>
</comment>
<dbReference type="GO" id="GO:0047936">
    <property type="term" value="F:glucose 1-dehydrogenase [NAD(P)+] activity"/>
    <property type="evidence" value="ECO:0007669"/>
    <property type="project" value="UniProtKB-EC"/>
</dbReference>
<dbReference type="PRINTS" id="PR00080">
    <property type="entry name" value="SDRFAMILY"/>
</dbReference>
<keyword evidence="4" id="KW-1185">Reference proteome</keyword>
<sequence length="260" mass="27481">MGSQRFEGRVAIVTGAAHGIGFAIAERLFAEGAKVVLNDLDPAAADTAARSMDEDGERCIAFAGDAGDPDLVKQLVAFAVERFGRLDLVVANAGLTTFNTILDIEPDALRRMLDLNIQGSVFLAKYAAERMVAQGDGGRIVFMSSVTGHQAHDNVVCYGMTKAALRMLAKGLVVELAQHGITTNAVSPGATVTERTLRGDPRLDEKWSEKTPTGRATRVEDIAAATLFLLSDEAAQITGQSLVVDGGWSSTSETPDFGLA</sequence>
<dbReference type="InterPro" id="IPR036291">
    <property type="entry name" value="NAD(P)-bd_dom_sf"/>
</dbReference>
<dbReference type="Pfam" id="PF13561">
    <property type="entry name" value="adh_short_C2"/>
    <property type="match status" value="1"/>
</dbReference>
<protein>
    <submittedName>
        <fullName evidence="3">Glucose 1-dehydrogenase</fullName>
        <ecNumber evidence="3">1.1.1.47</ecNumber>
    </submittedName>
</protein>
<evidence type="ECO:0000313" key="4">
    <source>
        <dbReference type="Proteomes" id="UP000617628"/>
    </source>
</evidence>
<dbReference type="RefSeq" id="WP_200355779.1">
    <property type="nucleotide sequence ID" value="NZ_JAENIL010000019.1"/>
</dbReference>
<dbReference type="PANTHER" id="PTHR43669">
    <property type="entry name" value="5-KETO-D-GLUCONATE 5-REDUCTASE"/>
    <property type="match status" value="1"/>
</dbReference>
<dbReference type="SUPFAM" id="SSF51735">
    <property type="entry name" value="NAD(P)-binding Rossmann-fold domains"/>
    <property type="match status" value="1"/>
</dbReference>
<dbReference type="Proteomes" id="UP000617628">
    <property type="component" value="Unassembled WGS sequence"/>
</dbReference>
<dbReference type="InterPro" id="IPR002347">
    <property type="entry name" value="SDR_fam"/>
</dbReference>
<gene>
    <name evidence="3" type="ORF">JIN87_11865</name>
</gene>
<dbReference type="FunFam" id="3.40.50.720:FF:000084">
    <property type="entry name" value="Short-chain dehydrogenase reductase"/>
    <property type="match status" value="1"/>
</dbReference>
<dbReference type="Gene3D" id="3.40.50.720">
    <property type="entry name" value="NAD(P)-binding Rossmann-like Domain"/>
    <property type="match status" value="1"/>
</dbReference>
<dbReference type="CDD" id="cd05233">
    <property type="entry name" value="SDR_c"/>
    <property type="match status" value="1"/>
</dbReference>
<dbReference type="PANTHER" id="PTHR43669:SF8">
    <property type="entry name" value="SHORT-CHAIN TYPE DEHYDROGENASE_REDUCTASE-RELATED"/>
    <property type="match status" value="1"/>
</dbReference>
<dbReference type="EC" id="1.1.1.47" evidence="3"/>
<keyword evidence="2 3" id="KW-0560">Oxidoreductase</keyword>
<name>A0A934VRF3_9BACT</name>
<comment type="similarity">
    <text evidence="1">Belongs to the short-chain dehydrogenases/reductases (SDR) family.</text>
</comment>
<evidence type="ECO:0000256" key="2">
    <source>
        <dbReference type="ARBA" id="ARBA00023002"/>
    </source>
</evidence>
<dbReference type="EMBL" id="JAENIL010000019">
    <property type="protein sequence ID" value="MBK1877568.1"/>
    <property type="molecule type" value="Genomic_DNA"/>
</dbReference>
<evidence type="ECO:0000256" key="1">
    <source>
        <dbReference type="ARBA" id="ARBA00006484"/>
    </source>
</evidence>
<dbReference type="PRINTS" id="PR00081">
    <property type="entry name" value="GDHRDH"/>
</dbReference>
<organism evidence="3 4">
    <name type="scientific">Pelagicoccus mobilis</name>
    <dbReference type="NCBI Taxonomy" id="415221"/>
    <lineage>
        <taxon>Bacteria</taxon>
        <taxon>Pseudomonadati</taxon>
        <taxon>Verrucomicrobiota</taxon>
        <taxon>Opitutia</taxon>
        <taxon>Puniceicoccales</taxon>
        <taxon>Pelagicoccaceae</taxon>
        <taxon>Pelagicoccus</taxon>
    </lineage>
</organism>
<dbReference type="AlphaFoldDB" id="A0A934VRF3"/>